<reference evidence="1" key="1">
    <citation type="journal article" date="2019" name="Sci. Rep.">
        <title>Draft genome of Tanacetum cinerariifolium, the natural source of mosquito coil.</title>
        <authorList>
            <person name="Yamashiro T."/>
            <person name="Shiraishi A."/>
            <person name="Satake H."/>
            <person name="Nakayama K."/>
        </authorList>
    </citation>
    <scope>NUCLEOTIDE SEQUENCE</scope>
</reference>
<proteinExistence type="predicted"/>
<dbReference type="EMBL" id="BKCJ010007437">
    <property type="protein sequence ID" value="GEU77256.1"/>
    <property type="molecule type" value="Genomic_DNA"/>
</dbReference>
<dbReference type="AlphaFoldDB" id="A0A6L2MTD6"/>
<dbReference type="GO" id="GO:0008270">
    <property type="term" value="F:zinc ion binding"/>
    <property type="evidence" value="ECO:0007669"/>
    <property type="project" value="InterPro"/>
</dbReference>
<protein>
    <recommendedName>
        <fullName evidence="2">CCHC-type domain-containing protein</fullName>
    </recommendedName>
</protein>
<comment type="caution">
    <text evidence="1">The sequence shown here is derived from an EMBL/GenBank/DDBJ whole genome shotgun (WGS) entry which is preliminary data.</text>
</comment>
<evidence type="ECO:0008006" key="2">
    <source>
        <dbReference type="Google" id="ProtNLM"/>
    </source>
</evidence>
<gene>
    <name evidence="1" type="ORF">Tci_049234</name>
</gene>
<name>A0A6L2MTD6_TANCI</name>
<evidence type="ECO:0000313" key="1">
    <source>
        <dbReference type="EMBL" id="GEU77256.1"/>
    </source>
</evidence>
<sequence>MRYVDTKSNKNELMQCIEKGPYNLIELVTKAILAVAEAIHIILNGIGDGIYSTVDACSTAKEIWLVIKRSQQGESINKQDVKTKSFGNLRPVTVAGARETVGNHVIQQSGIQCFNCKGFAHFSKKCIKQKRVKDYAHHKEKIMLCKQEEKGVSLSAKQGDWLDDTDEEPDEQELEAHYMYMAKI</sequence>
<dbReference type="SUPFAM" id="SSF57756">
    <property type="entry name" value="Retrovirus zinc finger-like domains"/>
    <property type="match status" value="1"/>
</dbReference>
<organism evidence="1">
    <name type="scientific">Tanacetum cinerariifolium</name>
    <name type="common">Dalmatian daisy</name>
    <name type="synonym">Chrysanthemum cinerariifolium</name>
    <dbReference type="NCBI Taxonomy" id="118510"/>
    <lineage>
        <taxon>Eukaryota</taxon>
        <taxon>Viridiplantae</taxon>
        <taxon>Streptophyta</taxon>
        <taxon>Embryophyta</taxon>
        <taxon>Tracheophyta</taxon>
        <taxon>Spermatophyta</taxon>
        <taxon>Magnoliopsida</taxon>
        <taxon>eudicotyledons</taxon>
        <taxon>Gunneridae</taxon>
        <taxon>Pentapetalae</taxon>
        <taxon>asterids</taxon>
        <taxon>campanulids</taxon>
        <taxon>Asterales</taxon>
        <taxon>Asteraceae</taxon>
        <taxon>Asteroideae</taxon>
        <taxon>Anthemideae</taxon>
        <taxon>Anthemidinae</taxon>
        <taxon>Tanacetum</taxon>
    </lineage>
</organism>
<dbReference type="GO" id="GO:0003676">
    <property type="term" value="F:nucleic acid binding"/>
    <property type="evidence" value="ECO:0007669"/>
    <property type="project" value="InterPro"/>
</dbReference>
<accession>A0A6L2MTD6</accession>
<dbReference type="InterPro" id="IPR036875">
    <property type="entry name" value="Znf_CCHC_sf"/>
</dbReference>